<sequence length="1411" mass="157118">MAVGESKAAQNTVTSVQMPSQGASRLQSAESAPTEHIKFVLAGSNFLSSSSFFWVFRLLWKCLTKDPENIEVSVNHRTSSESSSLALSNAWDHHHDLLKACMSAFGPYYAVLGLWKVLWGVFTWAMAWYLLQEMMRHPTYLLAGLILVCACGSAVAIQRLYHDTFVVGLRVKAAILDLIYRRCMVLSPANVNIGHIMTMIANDVEAIADCSTQFHFLWSAGFEVAAILIIAYVLSGWRAALAPILVVVAVIIPVQIYLGKVVSDTSRRFLASASRRLHLMTEILTAIKLVKFYAWEDVVRDKIAAIRAHEATAAYRQIRARAINFAFVFAGPVVAALSCLLVLQLSNYKLDPILAFTLVSLFNTLRYPLLMLPLAVKSFSSACSAFTSINVLLNKPEMRDQRDTRQCGDKNIIFRDASLKWEHSDTNTLKNISLRVEPGEILAVVGGVGSGKSSLVAAMLGQMQIVDGMVSARGLMSFCPQEPWLINSTLRENILFGTEFDHKRYCETIKICSMERDLSLFPEGDLLPISERGANLSGGQRQRVSIARAVYSYSDIILLDDPLSALDQAVGRQIFDSCIKMFLKDRAVVLVTHQLQYLPECSNIAIMENGCVAEYGSFYDLMAIKDGRLRKLMHEFSDFENSIVPETIDEGVLHIIRMPSGHLSPSTSMVDLSSQSENKAIELTDVIVSPPSPTKATIASQSAITRIAQYNPQLTAQLHPVDEAILTQKAEYEHKSMFGPKHFPLDANGHDDREFSRTVSHNMTQTLTTITRPFFDDADVKGDKRISDKWVASRRSWIRYMRQAGTISQALSLFFFFWLVHCMRLASDVWVKVWQGAPGSSYKAYSLGASNDVTVYAVIIFLFATGVTIRGLWLASSTAAKARSLHDSMLRSLIRAPMSFYDKTPLGRILQSSSKHQSDADDRLPDALLQWMQYVPLAIGSLAIMTWQSSLPLYMFVVIIVLFFLAGLLVWFPRTSGADNYYKNQQAISRTMLYSHITASLEGLFSIRAFRCQDRFQTMLMGHMNTVSANDLAGQSIRFLIALYIDVICSISIFFCAFFFVVSPSDSATIGLSLSNALQLLVFVQWALRMWEEASASMQSIGNLQFMAEKIPAEAPAVVPASRPDADWPTDGSITFQDVVLRYSTFGVAVLKRISFQIQPMEKIGIVGRTGSGKSTLLVSLLRIVELSAGRIVIDGVDIAKLGLEDLRRRIAIIPQESVLFSGTIRHNLDPTGINEDDALWHSLDAVNLADKIRALPQGLDTNVESHGPRFSLGQRQLFCIARAILMKSRVVVLDEATAAIDAETDAMVQRAITLNFTDCTVLTIAHRLNTIIQSDRILIMDAGKVVEFDKPLTLLDNKGHFHSLVENTGPETARKLRQLAQEKFEKDQDRDMQKTDAEFFTKFIRPIDPL</sequence>
<feature type="domain" description="ABC transmembrane type-1" evidence="11">
    <location>
        <begin position="121"/>
        <end position="381"/>
    </location>
</feature>
<feature type="transmembrane region" description="Helical" evidence="9">
    <location>
        <begin position="325"/>
        <end position="345"/>
    </location>
</feature>
<dbReference type="InterPro" id="IPR044746">
    <property type="entry name" value="ABCC_6TM_D1"/>
</dbReference>
<dbReference type="CDD" id="cd03250">
    <property type="entry name" value="ABCC_MRP_domain1"/>
    <property type="match status" value="1"/>
</dbReference>
<comment type="subcellular location">
    <subcellularLocation>
        <location evidence="1">Membrane</location>
        <topology evidence="1">Multi-pass membrane protein</topology>
    </subcellularLocation>
</comment>
<dbReference type="PROSITE" id="PS50893">
    <property type="entry name" value="ABC_TRANSPORTER_2"/>
    <property type="match status" value="2"/>
</dbReference>
<feature type="transmembrane region" description="Helical" evidence="9">
    <location>
        <begin position="804"/>
        <end position="826"/>
    </location>
</feature>
<dbReference type="FunFam" id="3.40.50.300:FF:000997">
    <property type="entry name" value="Multidrug resistance-associated protein 1"/>
    <property type="match status" value="1"/>
</dbReference>
<dbReference type="PROSITE" id="PS00211">
    <property type="entry name" value="ABC_TRANSPORTER_1"/>
    <property type="match status" value="2"/>
</dbReference>
<evidence type="ECO:0000256" key="2">
    <source>
        <dbReference type="ARBA" id="ARBA00022448"/>
    </source>
</evidence>
<feature type="domain" description="ABC transmembrane type-1" evidence="11">
    <location>
        <begin position="804"/>
        <end position="1096"/>
    </location>
</feature>
<keyword evidence="7 9" id="KW-0472">Membrane</keyword>
<dbReference type="InterPro" id="IPR003593">
    <property type="entry name" value="AAA+_ATPase"/>
</dbReference>
<feature type="transmembrane region" description="Helical" evidence="9">
    <location>
        <begin position="992"/>
        <end position="1010"/>
    </location>
</feature>
<dbReference type="Pfam" id="PF00664">
    <property type="entry name" value="ABC_membrane"/>
    <property type="match status" value="2"/>
</dbReference>
<dbReference type="FunFam" id="3.40.50.300:FF:000163">
    <property type="entry name" value="Multidrug resistance-associated protein member 4"/>
    <property type="match status" value="1"/>
</dbReference>
<feature type="transmembrane region" description="Helical" evidence="9">
    <location>
        <begin position="240"/>
        <end position="258"/>
    </location>
</feature>
<dbReference type="Pfam" id="PF00005">
    <property type="entry name" value="ABC_tran"/>
    <property type="match status" value="2"/>
</dbReference>
<evidence type="ECO:0000256" key="6">
    <source>
        <dbReference type="ARBA" id="ARBA00022989"/>
    </source>
</evidence>
<accession>A0A0H5R775</accession>
<feature type="transmembrane region" description="Helical" evidence="9">
    <location>
        <begin position="216"/>
        <end position="234"/>
    </location>
</feature>
<dbReference type="SUPFAM" id="SSF90123">
    <property type="entry name" value="ABC transporter transmembrane region"/>
    <property type="match status" value="2"/>
</dbReference>
<dbReference type="CDD" id="cd03244">
    <property type="entry name" value="ABCC_MRP_domain2"/>
    <property type="match status" value="1"/>
</dbReference>
<feature type="transmembrane region" description="Helical" evidence="9">
    <location>
        <begin position="137"/>
        <end position="157"/>
    </location>
</feature>
<evidence type="ECO:0000259" key="10">
    <source>
        <dbReference type="PROSITE" id="PS50893"/>
    </source>
</evidence>
<dbReference type="InterPro" id="IPR044726">
    <property type="entry name" value="ABCC_6TM_D2"/>
</dbReference>
<keyword evidence="6 9" id="KW-1133">Transmembrane helix</keyword>
<dbReference type="EMBL" id="HACM01009521">
    <property type="protein sequence ID" value="CRZ09963.1"/>
    <property type="molecule type" value="Transcribed_RNA"/>
</dbReference>
<dbReference type="CDD" id="cd18580">
    <property type="entry name" value="ABC_6TM_ABCC_D2"/>
    <property type="match status" value="1"/>
</dbReference>
<evidence type="ECO:0000256" key="9">
    <source>
        <dbReference type="SAM" id="Phobius"/>
    </source>
</evidence>
<dbReference type="InterPro" id="IPR011527">
    <property type="entry name" value="ABC1_TM_dom"/>
</dbReference>
<evidence type="ECO:0000256" key="5">
    <source>
        <dbReference type="ARBA" id="ARBA00022840"/>
    </source>
</evidence>
<keyword evidence="4" id="KW-0547">Nucleotide-binding</keyword>
<protein>
    <submittedName>
        <fullName evidence="12">Uncharacterized protein</fullName>
    </submittedName>
</protein>
<dbReference type="InterPro" id="IPR017871">
    <property type="entry name" value="ABC_transporter-like_CS"/>
</dbReference>
<dbReference type="CDD" id="cd18579">
    <property type="entry name" value="ABC_6TM_ABCC_D1"/>
    <property type="match status" value="1"/>
</dbReference>
<feature type="domain" description="ABC transporter" evidence="10">
    <location>
        <begin position="414"/>
        <end position="634"/>
    </location>
</feature>
<evidence type="ECO:0000256" key="4">
    <source>
        <dbReference type="ARBA" id="ARBA00022741"/>
    </source>
</evidence>
<dbReference type="GO" id="GO:0016887">
    <property type="term" value="F:ATP hydrolysis activity"/>
    <property type="evidence" value="ECO:0007669"/>
    <property type="project" value="InterPro"/>
</dbReference>
<dbReference type="PROSITE" id="PS50929">
    <property type="entry name" value="ABC_TM1F"/>
    <property type="match status" value="2"/>
</dbReference>
<dbReference type="GO" id="GO:0005524">
    <property type="term" value="F:ATP binding"/>
    <property type="evidence" value="ECO:0007669"/>
    <property type="project" value="UniProtKB-KW"/>
</dbReference>
<feature type="region of interest" description="Disordered" evidence="8">
    <location>
        <begin position="1"/>
        <end position="27"/>
    </location>
</feature>
<dbReference type="SUPFAM" id="SSF52540">
    <property type="entry name" value="P-loop containing nucleoside triphosphate hydrolases"/>
    <property type="match status" value="2"/>
</dbReference>
<feature type="transmembrane region" description="Helical" evidence="9">
    <location>
        <begin position="1039"/>
        <end position="1062"/>
    </location>
</feature>
<dbReference type="GO" id="GO:0140359">
    <property type="term" value="F:ABC-type transporter activity"/>
    <property type="evidence" value="ECO:0007669"/>
    <property type="project" value="InterPro"/>
</dbReference>
<evidence type="ECO:0000313" key="12">
    <source>
        <dbReference type="EMBL" id="CRZ09963.1"/>
    </source>
</evidence>
<dbReference type="SMART" id="SM00382">
    <property type="entry name" value="AAA"/>
    <property type="match status" value="2"/>
</dbReference>
<feature type="compositionally biased region" description="Polar residues" evidence="8">
    <location>
        <begin position="8"/>
        <end position="27"/>
    </location>
</feature>
<feature type="transmembrane region" description="Helical" evidence="9">
    <location>
        <begin position="853"/>
        <end position="873"/>
    </location>
</feature>
<evidence type="ECO:0000256" key="1">
    <source>
        <dbReference type="ARBA" id="ARBA00004141"/>
    </source>
</evidence>
<keyword evidence="5" id="KW-0067">ATP-binding</keyword>
<dbReference type="Gene3D" id="3.40.50.300">
    <property type="entry name" value="P-loop containing nucleotide triphosphate hydrolases"/>
    <property type="match status" value="2"/>
</dbReference>
<dbReference type="Gene3D" id="1.20.1560.10">
    <property type="entry name" value="ABC transporter type 1, transmembrane domain"/>
    <property type="match status" value="2"/>
</dbReference>
<feature type="transmembrane region" description="Helical" evidence="9">
    <location>
        <begin position="951"/>
        <end position="972"/>
    </location>
</feature>
<dbReference type="GO" id="GO:0016020">
    <property type="term" value="C:membrane"/>
    <property type="evidence" value="ECO:0007669"/>
    <property type="project" value="UniProtKB-SubCell"/>
</dbReference>
<dbReference type="InterPro" id="IPR027417">
    <property type="entry name" value="P-loop_NTPase"/>
</dbReference>
<keyword evidence="2" id="KW-0813">Transport</keyword>
<evidence type="ECO:0000256" key="3">
    <source>
        <dbReference type="ARBA" id="ARBA00022692"/>
    </source>
</evidence>
<dbReference type="PANTHER" id="PTHR24223:SF447">
    <property type="entry name" value="MULTIDRUG RESISTANCE-ASSOCIATED PROTEIN 5"/>
    <property type="match status" value="1"/>
</dbReference>
<name>A0A0H5R775_9EUKA</name>
<feature type="transmembrane region" description="Helical" evidence="9">
    <location>
        <begin position="108"/>
        <end position="131"/>
    </location>
</feature>
<dbReference type="PANTHER" id="PTHR24223">
    <property type="entry name" value="ATP-BINDING CASSETTE SUB-FAMILY C"/>
    <property type="match status" value="1"/>
</dbReference>
<evidence type="ECO:0000256" key="8">
    <source>
        <dbReference type="SAM" id="MobiDB-lite"/>
    </source>
</evidence>
<reference evidence="12" key="1">
    <citation type="submission" date="2015-04" db="EMBL/GenBank/DDBJ databases">
        <title>The genome sequence of the plant pathogenic Rhizarian Plasmodiophora brassicae reveals insights in its biotrophic life cycle and the origin of chitin synthesis.</title>
        <authorList>
            <person name="Schwelm A."/>
            <person name="Fogelqvist J."/>
            <person name="Knaust A."/>
            <person name="Julke S."/>
            <person name="Lilja T."/>
            <person name="Dhandapani V."/>
            <person name="Bonilla-Rosso G."/>
            <person name="Karlsson M."/>
            <person name="Shevchenko A."/>
            <person name="Choi S.R."/>
            <person name="Kim H.G."/>
            <person name="Park J.Y."/>
            <person name="Lim Y.P."/>
            <person name="Ludwig-Muller J."/>
            <person name="Dixelius C."/>
        </authorList>
    </citation>
    <scope>NUCLEOTIDE SEQUENCE</scope>
    <source>
        <tissue evidence="12">Potato root galls</tissue>
    </source>
</reference>
<dbReference type="InterPro" id="IPR036640">
    <property type="entry name" value="ABC1_TM_sf"/>
</dbReference>
<feature type="domain" description="ABC transporter" evidence="10">
    <location>
        <begin position="1134"/>
        <end position="1368"/>
    </location>
</feature>
<dbReference type="InterPro" id="IPR050173">
    <property type="entry name" value="ABC_transporter_C-like"/>
</dbReference>
<organism evidence="12">
    <name type="scientific">Spongospora subterranea</name>
    <dbReference type="NCBI Taxonomy" id="70186"/>
    <lineage>
        <taxon>Eukaryota</taxon>
        <taxon>Sar</taxon>
        <taxon>Rhizaria</taxon>
        <taxon>Endomyxa</taxon>
        <taxon>Phytomyxea</taxon>
        <taxon>Plasmodiophorida</taxon>
        <taxon>Plasmodiophoridae</taxon>
        <taxon>Spongospora</taxon>
    </lineage>
</organism>
<keyword evidence="3 9" id="KW-0812">Transmembrane</keyword>
<feature type="transmembrane region" description="Helical" evidence="9">
    <location>
        <begin position="365"/>
        <end position="393"/>
    </location>
</feature>
<dbReference type="InterPro" id="IPR003439">
    <property type="entry name" value="ABC_transporter-like_ATP-bd"/>
</dbReference>
<evidence type="ECO:0000259" key="11">
    <source>
        <dbReference type="PROSITE" id="PS50929"/>
    </source>
</evidence>
<proteinExistence type="predicted"/>
<evidence type="ECO:0000256" key="7">
    <source>
        <dbReference type="ARBA" id="ARBA00023136"/>
    </source>
</evidence>